<keyword evidence="9" id="KW-0804">Transcription</keyword>
<evidence type="ECO:0000313" key="15">
    <source>
        <dbReference type="Proteomes" id="UP000799771"/>
    </source>
</evidence>
<dbReference type="SMART" id="SM00355">
    <property type="entry name" value="ZnF_C2H2"/>
    <property type="match status" value="2"/>
</dbReference>
<evidence type="ECO:0000259" key="13">
    <source>
        <dbReference type="PROSITE" id="PS50157"/>
    </source>
</evidence>
<keyword evidence="10" id="KW-0539">Nucleus</keyword>
<proteinExistence type="predicted"/>
<organism evidence="14 15">
    <name type="scientific">Dothidotthia symphoricarpi CBS 119687</name>
    <dbReference type="NCBI Taxonomy" id="1392245"/>
    <lineage>
        <taxon>Eukaryota</taxon>
        <taxon>Fungi</taxon>
        <taxon>Dikarya</taxon>
        <taxon>Ascomycota</taxon>
        <taxon>Pezizomycotina</taxon>
        <taxon>Dothideomycetes</taxon>
        <taxon>Pleosporomycetidae</taxon>
        <taxon>Pleosporales</taxon>
        <taxon>Dothidotthiaceae</taxon>
        <taxon>Dothidotthia</taxon>
    </lineage>
</organism>
<dbReference type="Pfam" id="PF00096">
    <property type="entry name" value="zf-C2H2"/>
    <property type="match status" value="2"/>
</dbReference>
<accession>A0A6A6A849</accession>
<feature type="region of interest" description="Disordered" evidence="12">
    <location>
        <begin position="170"/>
        <end position="195"/>
    </location>
</feature>
<evidence type="ECO:0000256" key="4">
    <source>
        <dbReference type="ARBA" id="ARBA00022723"/>
    </source>
</evidence>
<dbReference type="GO" id="GO:0000981">
    <property type="term" value="F:DNA-binding transcription factor activity, RNA polymerase II-specific"/>
    <property type="evidence" value="ECO:0007669"/>
    <property type="project" value="InterPro"/>
</dbReference>
<feature type="compositionally biased region" description="Polar residues" evidence="12">
    <location>
        <begin position="186"/>
        <end position="195"/>
    </location>
</feature>
<evidence type="ECO:0000256" key="12">
    <source>
        <dbReference type="SAM" id="MobiDB-lite"/>
    </source>
</evidence>
<dbReference type="EMBL" id="ML977511">
    <property type="protein sequence ID" value="KAF2127353.1"/>
    <property type="molecule type" value="Genomic_DNA"/>
</dbReference>
<dbReference type="PANTHER" id="PTHR40626:SF11">
    <property type="entry name" value="ZINC FINGER PROTEIN YPR022C"/>
    <property type="match status" value="1"/>
</dbReference>
<evidence type="ECO:0000256" key="9">
    <source>
        <dbReference type="ARBA" id="ARBA00023163"/>
    </source>
</evidence>
<dbReference type="SUPFAM" id="SSF57667">
    <property type="entry name" value="beta-beta-alpha zinc fingers"/>
    <property type="match status" value="1"/>
</dbReference>
<protein>
    <recommendedName>
        <fullName evidence="13">C2H2-type domain-containing protein</fullName>
    </recommendedName>
</protein>
<evidence type="ECO:0000256" key="8">
    <source>
        <dbReference type="ARBA" id="ARBA00023015"/>
    </source>
</evidence>
<evidence type="ECO:0000256" key="1">
    <source>
        <dbReference type="ARBA" id="ARBA00004123"/>
    </source>
</evidence>
<feature type="region of interest" description="Disordered" evidence="12">
    <location>
        <begin position="295"/>
        <end position="494"/>
    </location>
</feature>
<feature type="domain" description="C2H2-type" evidence="13">
    <location>
        <begin position="496"/>
        <end position="523"/>
    </location>
</feature>
<feature type="compositionally biased region" description="Polar residues" evidence="12">
    <location>
        <begin position="347"/>
        <end position="360"/>
    </location>
</feature>
<dbReference type="GO" id="GO:0000785">
    <property type="term" value="C:chromatin"/>
    <property type="evidence" value="ECO:0007669"/>
    <property type="project" value="TreeGrafter"/>
</dbReference>
<gene>
    <name evidence="14" type="ORF">P153DRAFT_296149</name>
</gene>
<name>A0A6A6A849_9PLEO</name>
<feature type="domain" description="C2H2-type" evidence="13">
    <location>
        <begin position="524"/>
        <end position="551"/>
    </location>
</feature>
<keyword evidence="8" id="KW-0805">Transcription regulation</keyword>
<dbReference type="InterPro" id="IPR036236">
    <property type="entry name" value="Znf_C2H2_sf"/>
</dbReference>
<dbReference type="FunFam" id="3.30.160.60:FF:000181">
    <property type="entry name" value="C2H2 type zinc finger protein"/>
    <property type="match status" value="1"/>
</dbReference>
<sequence>MDIQQRGRSVSAGHVPHIRHTPSPSPHAPFHSNVPGLGFDPSLSVNDPSSSFAVTTAGFDSTQYMPTTQPQQFLQPNSFVDQAFFPSNQSFSQHNTPQFGPQGNSISPDPLDLTSNAAAFGNFFPGSDLNAGQAINPSYLSNTLDPQLLDAQLQQSQSINPSDLLNQMATSQAHAPTPPHLIPNLNHRTPSPHASPNLNQGAFSPPISRHASATLDPNAAYGQVQSNEWGNMAAFRVHRRAPSETAFSDVSSAHASPYLGHQDSFEETHPSPLLHAQADPQLFQDPVMQFNQFTLNDNNSHISPGHSPGPSPRLMPQQQSLPHFQPGSFGLEHNMNNPYAQQGMGAYQNQGSEPFPSLNQPMPEFGQADAMSPPEINIDFAPPSRQASFEPPKPEHRADALSPPDRSRSRNRGRAKSDPFSSASSRASTPGLEVNRSLSPSAAKSRSPSPSGKSSRRSSTSSVPNRDYILDLADPSRPAPLDGSNPKRTQKHPATFQCTLCPKRFTRAYNLRSHLRTHTDERPFVCTHCGKAFARQHDRKRHEGLHSGEKKFVCRGSLKDNSNHWGCGRRFARADALGRHFRSEAGRVCIRPLLEEEARERGDWDDQNQQVNNENGMFGAPMSQNYGGMMPAQSGFEPFPQISGGMTQAPPFLPAALLQLYPALADIQWNQLPPGGPEEVEDNISGRGSFDASSGNDAFDEESDYQAQQPVYGGNGGGWTSDYDGH</sequence>
<dbReference type="GO" id="GO:0045944">
    <property type="term" value="P:positive regulation of transcription by RNA polymerase II"/>
    <property type="evidence" value="ECO:0007669"/>
    <property type="project" value="UniProtKB-ARBA"/>
</dbReference>
<feature type="region of interest" description="Disordered" evidence="12">
    <location>
        <begin position="1"/>
        <end position="32"/>
    </location>
</feature>
<dbReference type="GO" id="GO:0000978">
    <property type="term" value="F:RNA polymerase II cis-regulatory region sequence-specific DNA binding"/>
    <property type="evidence" value="ECO:0007669"/>
    <property type="project" value="InterPro"/>
</dbReference>
<keyword evidence="4" id="KW-0479">Metal-binding</keyword>
<keyword evidence="15" id="KW-1185">Reference proteome</keyword>
<reference evidence="14" key="1">
    <citation type="journal article" date="2020" name="Stud. Mycol.">
        <title>101 Dothideomycetes genomes: a test case for predicting lifestyles and emergence of pathogens.</title>
        <authorList>
            <person name="Haridas S."/>
            <person name="Albert R."/>
            <person name="Binder M."/>
            <person name="Bloem J."/>
            <person name="Labutti K."/>
            <person name="Salamov A."/>
            <person name="Andreopoulos B."/>
            <person name="Baker S."/>
            <person name="Barry K."/>
            <person name="Bills G."/>
            <person name="Bluhm B."/>
            <person name="Cannon C."/>
            <person name="Castanera R."/>
            <person name="Culley D."/>
            <person name="Daum C."/>
            <person name="Ezra D."/>
            <person name="Gonzalez J."/>
            <person name="Henrissat B."/>
            <person name="Kuo A."/>
            <person name="Liang C."/>
            <person name="Lipzen A."/>
            <person name="Lutzoni F."/>
            <person name="Magnuson J."/>
            <person name="Mondo S."/>
            <person name="Nolan M."/>
            <person name="Ohm R."/>
            <person name="Pangilinan J."/>
            <person name="Park H.-J."/>
            <person name="Ramirez L."/>
            <person name="Alfaro M."/>
            <person name="Sun H."/>
            <person name="Tritt A."/>
            <person name="Yoshinaga Y."/>
            <person name="Zwiers L.-H."/>
            <person name="Turgeon B."/>
            <person name="Goodwin S."/>
            <person name="Spatafora J."/>
            <person name="Crous P."/>
            <person name="Grigoriev I."/>
        </authorList>
    </citation>
    <scope>NUCLEOTIDE SEQUENCE</scope>
    <source>
        <strain evidence="14">CBS 119687</strain>
    </source>
</reference>
<dbReference type="GO" id="GO:0008270">
    <property type="term" value="F:zinc ion binding"/>
    <property type="evidence" value="ECO:0007669"/>
    <property type="project" value="UniProtKB-KW"/>
</dbReference>
<dbReference type="PROSITE" id="PS00028">
    <property type="entry name" value="ZINC_FINGER_C2H2_1"/>
    <property type="match status" value="2"/>
</dbReference>
<dbReference type="AlphaFoldDB" id="A0A6A6A849"/>
<feature type="compositionally biased region" description="Low complexity" evidence="12">
    <location>
        <begin position="418"/>
        <end position="428"/>
    </location>
</feature>
<dbReference type="Gene3D" id="3.30.160.60">
    <property type="entry name" value="Classic Zinc Finger"/>
    <property type="match status" value="3"/>
</dbReference>
<dbReference type="GO" id="GO:0005737">
    <property type="term" value="C:cytoplasm"/>
    <property type="evidence" value="ECO:0007669"/>
    <property type="project" value="UniProtKB-SubCell"/>
</dbReference>
<evidence type="ECO:0000256" key="7">
    <source>
        <dbReference type="ARBA" id="ARBA00022833"/>
    </source>
</evidence>
<keyword evidence="6 11" id="KW-0863">Zinc-finger</keyword>
<dbReference type="InterPro" id="IPR051059">
    <property type="entry name" value="VerF-like"/>
</dbReference>
<evidence type="ECO:0000256" key="10">
    <source>
        <dbReference type="ARBA" id="ARBA00023242"/>
    </source>
</evidence>
<dbReference type="Proteomes" id="UP000799771">
    <property type="component" value="Unassembled WGS sequence"/>
</dbReference>
<dbReference type="GO" id="GO:0005634">
    <property type="term" value="C:nucleus"/>
    <property type="evidence" value="ECO:0007669"/>
    <property type="project" value="UniProtKB-SubCell"/>
</dbReference>
<dbReference type="RefSeq" id="XP_033521742.1">
    <property type="nucleotide sequence ID" value="XM_033664072.1"/>
</dbReference>
<comment type="subcellular location">
    <subcellularLocation>
        <location evidence="2">Cytoplasm</location>
    </subcellularLocation>
    <subcellularLocation>
        <location evidence="1">Nucleus</location>
    </subcellularLocation>
</comment>
<evidence type="ECO:0000256" key="6">
    <source>
        <dbReference type="ARBA" id="ARBA00022771"/>
    </source>
</evidence>
<evidence type="ECO:0000256" key="3">
    <source>
        <dbReference type="ARBA" id="ARBA00022490"/>
    </source>
</evidence>
<evidence type="ECO:0000256" key="5">
    <source>
        <dbReference type="ARBA" id="ARBA00022737"/>
    </source>
</evidence>
<dbReference type="OrthoDB" id="8117402at2759"/>
<keyword evidence="7" id="KW-0862">Zinc</keyword>
<evidence type="ECO:0000313" key="14">
    <source>
        <dbReference type="EMBL" id="KAF2127353.1"/>
    </source>
</evidence>
<keyword evidence="3" id="KW-0963">Cytoplasm</keyword>
<dbReference type="PROSITE" id="PS50157">
    <property type="entry name" value="ZINC_FINGER_C2H2_2"/>
    <property type="match status" value="2"/>
</dbReference>
<evidence type="ECO:0000256" key="2">
    <source>
        <dbReference type="ARBA" id="ARBA00004496"/>
    </source>
</evidence>
<evidence type="ECO:0000256" key="11">
    <source>
        <dbReference type="PROSITE-ProRule" id="PRU00042"/>
    </source>
</evidence>
<dbReference type="PANTHER" id="PTHR40626">
    <property type="entry name" value="MIP31509P"/>
    <property type="match status" value="1"/>
</dbReference>
<feature type="region of interest" description="Disordered" evidence="12">
    <location>
        <begin position="672"/>
        <end position="726"/>
    </location>
</feature>
<keyword evidence="5" id="KW-0677">Repeat</keyword>
<dbReference type="GO" id="GO:0071277">
    <property type="term" value="P:cellular response to calcium ion"/>
    <property type="evidence" value="ECO:0007669"/>
    <property type="project" value="UniProtKB-ARBA"/>
</dbReference>
<feature type="compositionally biased region" description="Low complexity" evidence="12">
    <location>
        <begin position="436"/>
        <end position="464"/>
    </location>
</feature>
<dbReference type="FunFam" id="3.30.160.60:FF:000239">
    <property type="entry name" value="C2H2 type zinc finger protein"/>
    <property type="match status" value="1"/>
</dbReference>
<dbReference type="FunFam" id="3.30.160.60:FF:000146">
    <property type="entry name" value="C2H2 type zinc finger protein"/>
    <property type="match status" value="1"/>
</dbReference>
<dbReference type="InterPro" id="IPR013087">
    <property type="entry name" value="Znf_C2H2_type"/>
</dbReference>
<dbReference type="GeneID" id="54404504"/>